<evidence type="ECO:0000256" key="1">
    <source>
        <dbReference type="SAM" id="MobiDB-lite"/>
    </source>
</evidence>
<feature type="region of interest" description="Disordered" evidence="1">
    <location>
        <begin position="154"/>
        <end position="239"/>
    </location>
</feature>
<organism evidence="2 3">
    <name type="scientific">Didymella pomorum</name>
    <dbReference type="NCBI Taxonomy" id="749634"/>
    <lineage>
        <taxon>Eukaryota</taxon>
        <taxon>Fungi</taxon>
        <taxon>Dikarya</taxon>
        <taxon>Ascomycota</taxon>
        <taxon>Pezizomycotina</taxon>
        <taxon>Dothideomycetes</taxon>
        <taxon>Pleosporomycetidae</taxon>
        <taxon>Pleosporales</taxon>
        <taxon>Pleosporineae</taxon>
        <taxon>Didymellaceae</taxon>
        <taxon>Didymella</taxon>
    </lineage>
</organism>
<dbReference type="OrthoDB" id="10669731at2759"/>
<proteinExistence type="predicted"/>
<protein>
    <submittedName>
        <fullName evidence="2">Uncharacterized protein</fullName>
    </submittedName>
</protein>
<accession>A0A9W8ZBG9</accession>
<name>A0A9W8ZBG9_9PLEO</name>
<evidence type="ECO:0000313" key="3">
    <source>
        <dbReference type="Proteomes" id="UP001140510"/>
    </source>
</evidence>
<feature type="compositionally biased region" description="Acidic residues" evidence="1">
    <location>
        <begin position="226"/>
        <end position="239"/>
    </location>
</feature>
<dbReference type="AlphaFoldDB" id="A0A9W8ZBG9"/>
<comment type="caution">
    <text evidence="2">The sequence shown here is derived from an EMBL/GenBank/DDBJ whole genome shotgun (WGS) entry which is preliminary data.</text>
</comment>
<feature type="compositionally biased region" description="Basic and acidic residues" evidence="1">
    <location>
        <begin position="213"/>
        <end position="225"/>
    </location>
</feature>
<dbReference type="EMBL" id="JAPEVA010000046">
    <property type="protein sequence ID" value="KAJ4404029.1"/>
    <property type="molecule type" value="Genomic_DNA"/>
</dbReference>
<reference evidence="2" key="1">
    <citation type="submission" date="2022-10" db="EMBL/GenBank/DDBJ databases">
        <title>Tapping the CABI collections for fungal endophytes: first genome assemblies for Collariella, Neodidymelliopsis, Ascochyta clinopodiicola, Didymella pomorum, Didymosphaeria variabile, Neocosmospora piperis and Neocucurbitaria cava.</title>
        <authorList>
            <person name="Hill R."/>
        </authorList>
    </citation>
    <scope>NUCLEOTIDE SEQUENCE</scope>
    <source>
        <strain evidence="2">IMI 355091</strain>
    </source>
</reference>
<feature type="compositionally biased region" description="Acidic residues" evidence="1">
    <location>
        <begin position="113"/>
        <end position="129"/>
    </location>
</feature>
<evidence type="ECO:0000313" key="2">
    <source>
        <dbReference type="EMBL" id="KAJ4404029.1"/>
    </source>
</evidence>
<gene>
    <name evidence="2" type="ORF">N0V91_006139</name>
</gene>
<sequence>MTKRRPSPLIREETLTPPRKQRRLTKKQAAITAAVYSAMLPHLELIDPLMEFTRACSSIKINTQKSTLADERELKVRRGLKVRRVVQELRERFENPPAPRSPKVVYNEYDEAEVLGSDEEETEDEEDEEIKPAKPRRKYKLNVILSQPGEDFVEVTIPASEDEERVETAAENEGKKKKRGKGAKKPKKRQTEVDRLGGPVEDTPKSKRSSRVKAHDTEGLHKAGDSADEAGFETPDEDVSEPMEFWWRYQHTDADTDCWCTNWESLGRPAI</sequence>
<feature type="compositionally biased region" description="Basic residues" evidence="1">
    <location>
        <begin position="175"/>
        <end position="188"/>
    </location>
</feature>
<dbReference type="Proteomes" id="UP001140510">
    <property type="component" value="Unassembled WGS sequence"/>
</dbReference>
<keyword evidence="3" id="KW-1185">Reference proteome</keyword>
<feature type="region of interest" description="Disordered" evidence="1">
    <location>
        <begin position="113"/>
        <end position="138"/>
    </location>
</feature>